<feature type="transmembrane region" description="Helical" evidence="2">
    <location>
        <begin position="12"/>
        <end position="30"/>
    </location>
</feature>
<evidence type="ECO:0000256" key="2">
    <source>
        <dbReference type="SAM" id="Phobius"/>
    </source>
</evidence>
<organism evidence="3 4">
    <name type="scientific">Longicatena caecimuris</name>
    <dbReference type="NCBI Taxonomy" id="1796635"/>
    <lineage>
        <taxon>Bacteria</taxon>
        <taxon>Bacillati</taxon>
        <taxon>Bacillota</taxon>
        <taxon>Erysipelotrichia</taxon>
        <taxon>Erysipelotrichales</taxon>
        <taxon>Erysipelotrichaceae</taxon>
        <taxon>Longicatena</taxon>
    </lineage>
</organism>
<keyword evidence="1" id="KW-0175">Coiled coil</keyword>
<feature type="coiled-coil region" evidence="1">
    <location>
        <begin position="56"/>
        <end position="107"/>
    </location>
</feature>
<keyword evidence="4" id="KW-1185">Reference proteome</keyword>
<feature type="coiled-coil region" evidence="1">
    <location>
        <begin position="140"/>
        <end position="184"/>
    </location>
</feature>
<evidence type="ECO:0000256" key="1">
    <source>
        <dbReference type="SAM" id="Coils"/>
    </source>
</evidence>
<proteinExistence type="predicted"/>
<sequence length="186" mass="21570">MPALKTIAKKPKCLIILSVLCICLLLMFLYQNNKTPKLVYPTEYQNILEHMETEDIKQYKKDKERLKSLIQQTQKDIAHCHQVKKKLSTLEDQSKEAERAMYDAMDKALYVGKFICKVNTCQGNPDDPNYNAFLNATNHLVAMKKQLADAKTALAKAKEEAEQLTHYKQLLRHMEKTLTQLQKKTR</sequence>
<accession>A0A4R3T9U3</accession>
<keyword evidence="2" id="KW-0812">Transmembrane</keyword>
<evidence type="ECO:0000313" key="3">
    <source>
        <dbReference type="EMBL" id="TCU58240.1"/>
    </source>
</evidence>
<keyword evidence="2" id="KW-1133">Transmembrane helix</keyword>
<dbReference type="Proteomes" id="UP000295773">
    <property type="component" value="Unassembled WGS sequence"/>
</dbReference>
<keyword evidence="2" id="KW-0472">Membrane</keyword>
<dbReference type="EMBL" id="SMBP01000015">
    <property type="protein sequence ID" value="TCU58240.1"/>
    <property type="molecule type" value="Genomic_DNA"/>
</dbReference>
<comment type="caution">
    <text evidence="3">The sequence shown here is derived from an EMBL/GenBank/DDBJ whole genome shotgun (WGS) entry which is preliminary data.</text>
</comment>
<evidence type="ECO:0000313" key="4">
    <source>
        <dbReference type="Proteomes" id="UP000295773"/>
    </source>
</evidence>
<gene>
    <name evidence="3" type="ORF">EDD61_11539</name>
</gene>
<protein>
    <submittedName>
        <fullName evidence="3">Uncharacterized protein</fullName>
    </submittedName>
</protein>
<reference evidence="3 4" key="1">
    <citation type="submission" date="2019-03" db="EMBL/GenBank/DDBJ databases">
        <title>Genomic Encyclopedia of Type Strains, Phase IV (KMG-IV): sequencing the most valuable type-strain genomes for metagenomic binning, comparative biology and taxonomic classification.</title>
        <authorList>
            <person name="Goeker M."/>
        </authorList>
    </citation>
    <scope>NUCLEOTIDE SEQUENCE [LARGE SCALE GENOMIC DNA]</scope>
    <source>
        <strain evidence="3 4">DSM 29481</strain>
    </source>
</reference>
<name>A0A4R3T9U3_9FIRM</name>
<dbReference type="AlphaFoldDB" id="A0A4R3T9U3"/>